<reference evidence="1" key="1">
    <citation type="submission" date="2021-05" db="EMBL/GenBank/DDBJ databases">
        <authorList>
            <person name="Pan Q."/>
            <person name="Jouanno E."/>
            <person name="Zahm M."/>
            <person name="Klopp C."/>
            <person name="Cabau C."/>
            <person name="Louis A."/>
            <person name="Berthelot C."/>
            <person name="Parey E."/>
            <person name="Roest Crollius H."/>
            <person name="Montfort J."/>
            <person name="Robinson-Rechavi M."/>
            <person name="Bouchez O."/>
            <person name="Lampietro C."/>
            <person name="Lopez Roques C."/>
            <person name="Donnadieu C."/>
            <person name="Postlethwait J."/>
            <person name="Bobe J."/>
            <person name="Dillon D."/>
            <person name="Chandos A."/>
            <person name="von Hippel F."/>
            <person name="Guiguen Y."/>
        </authorList>
    </citation>
    <scope>NUCLEOTIDE SEQUENCE</scope>
    <source>
        <strain evidence="1">YG-Jan2019</strain>
    </source>
</reference>
<evidence type="ECO:0000313" key="1">
    <source>
        <dbReference type="EMBL" id="KAJ8010503.1"/>
    </source>
</evidence>
<dbReference type="EMBL" id="CM055733">
    <property type="protein sequence ID" value="KAJ8010503.1"/>
    <property type="molecule type" value="Genomic_DNA"/>
</dbReference>
<name>A0ACC2H3R7_DALPE</name>
<keyword evidence="2" id="KW-1185">Reference proteome</keyword>
<proteinExistence type="predicted"/>
<accession>A0ACC2H3R7</accession>
<evidence type="ECO:0000313" key="2">
    <source>
        <dbReference type="Proteomes" id="UP001157502"/>
    </source>
</evidence>
<organism evidence="1 2">
    <name type="scientific">Dallia pectoralis</name>
    <name type="common">Alaska blackfish</name>
    <dbReference type="NCBI Taxonomy" id="75939"/>
    <lineage>
        <taxon>Eukaryota</taxon>
        <taxon>Metazoa</taxon>
        <taxon>Chordata</taxon>
        <taxon>Craniata</taxon>
        <taxon>Vertebrata</taxon>
        <taxon>Euteleostomi</taxon>
        <taxon>Actinopterygii</taxon>
        <taxon>Neopterygii</taxon>
        <taxon>Teleostei</taxon>
        <taxon>Protacanthopterygii</taxon>
        <taxon>Esociformes</taxon>
        <taxon>Umbridae</taxon>
        <taxon>Dallia</taxon>
    </lineage>
</organism>
<protein>
    <submittedName>
        <fullName evidence="1">Uncharacterized protein</fullName>
    </submittedName>
</protein>
<comment type="caution">
    <text evidence="1">The sequence shown here is derived from an EMBL/GenBank/DDBJ whole genome shotgun (WGS) entry which is preliminary data.</text>
</comment>
<sequence>MLKMKLLMNTAEEEEGDDTAEDEEQPDLHTPRSVPSTVSGGSDDPSRHPCQLDKETVFEWFGFRLTPAKRVEFMCGLLHMCQPLELRFLGSCLEDLARKDYHVLRDSEIRANSANYLAMLSDNTVDPVVRSKLLVYVSLLGSDSRECAGVLYRILGHVDPAVFHRHDSGVSHCMDPSPHHPVHPPLADENTCGRTESSCGLPVPVDPAVGPLEQLALLFTMASLHPAFPFHQRETVLQQLNTIQLALEERQANRQRLNAQHTQVHKADYQGPVAISTEAGLDVRTQGQGEAHRASQAAPSRRTQREAVHIEKIVLKRITRSRTEREYNFEVKWSDSSSSYVTKTHIELENFLLKLPKEQSTESFEKGLLRLLNQGDSYESREVERNLKETFRLAPQAFRRTTKVCGFFQWDSSSSLIPSCSRSVQRLSASTPSGNPGPLGNSNKADCSEASSPEEGVYLEPCVPGHRRKHGSRSPSLSIPIAKSFQGESSQKGHHCSDSHSCEHNGLSDRRRKSCTVKANQDVATELCQGREKRSSHPVTLEPDRDKGKKRGKDVYLTNGSMVPHAALGVLQSTGKDASSSQDMYGDTSSESYSSPSSPHHCGPGSLNSEDEKDKDTDSHSDDSSSQARADPFYTPQEVPAGAVLPIQPLLSARPSVEPPCPETSLPDYPRITFRHPLSYMMPNGSLPVDALPDNTSAPGMNIREPLPTAVPGDQENRDAPAAVPVVLPGFGSPGLVIRTPGSPAFQPHVQRFKTAPPPATASQESVSGPPAHQPPVGAINVITHGQLYTSPLQPAYPDPANAPLPPSVPLAESMIGHAKLQGMTLPSALPSPYPVAPITSVMATMGLPGVPPPAVPTHTPGPAPSPSPALTHSTAQSDCTAYINSTSCTSNPIPQPQQQQQKPQQQAGPQQLPMGCGACGCRGGCGTGHLAPSFFFPHQVAQRQVFGMPPIFQLTSLCNSSYLSQAPPQNNGQAQLPFFPPAPYAGQTLMHTHPHSDRVLANQQGYGLQQMASPFNRFYPHMYPAGVGMTAGAGGVIGVNKKNGNVSCYNCGVGGHYAQDCKQPSIDSTQQGGFRLKYAVSHSSDTLDNAD</sequence>
<dbReference type="Proteomes" id="UP001157502">
    <property type="component" value="Chromosome 6"/>
</dbReference>
<gene>
    <name evidence="1" type="ORF">DPEC_G00075770</name>
</gene>